<sequence>MFTLPSRNNWTFISNDIIFVIHESEKHSIDRRAITNISCPYLDLVKVEILSYPFLTHEVFLLTYQQKSIERIWGNFRLERERENGYYLSKSDIFILFIEYFISDFITSIFIHIFFINSIGKRYNIIIQ</sequence>
<evidence type="ECO:0000313" key="2">
    <source>
        <dbReference type="EMBL" id="KAF9761759.1"/>
    </source>
</evidence>
<name>A0A9P6GY64_9MICR</name>
<keyword evidence="1" id="KW-0812">Transmembrane</keyword>
<dbReference type="EMBL" id="SBJO01000259">
    <property type="protein sequence ID" value="KAF9761759.1"/>
    <property type="molecule type" value="Genomic_DNA"/>
</dbReference>
<keyword evidence="1" id="KW-1133">Transmembrane helix</keyword>
<reference evidence="2 3" key="1">
    <citation type="journal article" date="2020" name="Genome Biol. Evol.">
        <title>Comparative genomics of strictly vertically transmitted, feminizing microsporidia endosymbionts of amphipod crustaceans.</title>
        <authorList>
            <person name="Cormier A."/>
            <person name="Chebbi M.A."/>
            <person name="Giraud I."/>
            <person name="Wattier R."/>
            <person name="Teixeira M."/>
            <person name="Gilbert C."/>
            <person name="Rigaud T."/>
            <person name="Cordaux R."/>
        </authorList>
    </citation>
    <scope>NUCLEOTIDE SEQUENCE [LARGE SCALE GENOMIC DNA]</scope>
    <source>
        <strain evidence="2 3">Ou3-Ou53</strain>
    </source>
</reference>
<proteinExistence type="predicted"/>
<gene>
    <name evidence="2" type="ORF">NGRA_2404</name>
</gene>
<dbReference type="AlphaFoldDB" id="A0A9P6GY64"/>
<keyword evidence="1" id="KW-0472">Membrane</keyword>
<comment type="caution">
    <text evidence="2">The sequence shown here is derived from an EMBL/GenBank/DDBJ whole genome shotgun (WGS) entry which is preliminary data.</text>
</comment>
<evidence type="ECO:0000256" key="1">
    <source>
        <dbReference type="SAM" id="Phobius"/>
    </source>
</evidence>
<keyword evidence="3" id="KW-1185">Reference proteome</keyword>
<feature type="transmembrane region" description="Helical" evidence="1">
    <location>
        <begin position="93"/>
        <end position="116"/>
    </location>
</feature>
<organism evidence="2 3">
    <name type="scientific">Nosema granulosis</name>
    <dbReference type="NCBI Taxonomy" id="83296"/>
    <lineage>
        <taxon>Eukaryota</taxon>
        <taxon>Fungi</taxon>
        <taxon>Fungi incertae sedis</taxon>
        <taxon>Microsporidia</taxon>
        <taxon>Nosematidae</taxon>
        <taxon>Nosema</taxon>
    </lineage>
</organism>
<protein>
    <submittedName>
        <fullName evidence="2">Uncharacterized protein</fullName>
    </submittedName>
</protein>
<dbReference type="Proteomes" id="UP000740883">
    <property type="component" value="Unassembled WGS sequence"/>
</dbReference>
<evidence type="ECO:0000313" key="3">
    <source>
        <dbReference type="Proteomes" id="UP000740883"/>
    </source>
</evidence>
<accession>A0A9P6GY64</accession>